<evidence type="ECO:0000256" key="4">
    <source>
        <dbReference type="ARBA" id="ARBA00022989"/>
    </source>
</evidence>
<comment type="subcellular location">
    <subcellularLocation>
        <location evidence="1">Cell membrane</location>
        <topology evidence="1">Multi-pass membrane protein</topology>
    </subcellularLocation>
</comment>
<evidence type="ECO:0000256" key="5">
    <source>
        <dbReference type="ARBA" id="ARBA00023136"/>
    </source>
</evidence>
<dbReference type="Pfam" id="PF08395">
    <property type="entry name" value="7tm_7"/>
    <property type="match status" value="1"/>
</dbReference>
<gene>
    <name evidence="6" type="ORF">Zmor_001127</name>
</gene>
<dbReference type="GO" id="GO:0005886">
    <property type="term" value="C:plasma membrane"/>
    <property type="evidence" value="ECO:0007669"/>
    <property type="project" value="UniProtKB-SubCell"/>
</dbReference>
<keyword evidence="5" id="KW-0472">Membrane</keyword>
<reference evidence="6" key="1">
    <citation type="journal article" date="2023" name="G3 (Bethesda)">
        <title>Whole genome assemblies of Zophobas morio and Tenebrio molitor.</title>
        <authorList>
            <person name="Kaur S."/>
            <person name="Stinson S.A."/>
            <person name="diCenzo G.C."/>
        </authorList>
    </citation>
    <scope>NUCLEOTIDE SEQUENCE</scope>
    <source>
        <strain evidence="6">QUZm001</strain>
    </source>
</reference>
<evidence type="ECO:0000256" key="3">
    <source>
        <dbReference type="ARBA" id="ARBA00022692"/>
    </source>
</evidence>
<evidence type="ECO:0000313" key="7">
    <source>
        <dbReference type="Proteomes" id="UP001168821"/>
    </source>
</evidence>
<keyword evidence="3" id="KW-0812">Transmembrane</keyword>
<keyword evidence="2" id="KW-1003">Cell membrane</keyword>
<evidence type="ECO:0000313" key="6">
    <source>
        <dbReference type="EMBL" id="KAJ3665638.1"/>
    </source>
</evidence>
<evidence type="ECO:0000256" key="1">
    <source>
        <dbReference type="ARBA" id="ARBA00004651"/>
    </source>
</evidence>
<organism evidence="6 7">
    <name type="scientific">Zophobas morio</name>
    <dbReference type="NCBI Taxonomy" id="2755281"/>
    <lineage>
        <taxon>Eukaryota</taxon>
        <taxon>Metazoa</taxon>
        <taxon>Ecdysozoa</taxon>
        <taxon>Arthropoda</taxon>
        <taxon>Hexapoda</taxon>
        <taxon>Insecta</taxon>
        <taxon>Pterygota</taxon>
        <taxon>Neoptera</taxon>
        <taxon>Endopterygota</taxon>
        <taxon>Coleoptera</taxon>
        <taxon>Polyphaga</taxon>
        <taxon>Cucujiformia</taxon>
        <taxon>Tenebrionidae</taxon>
        <taxon>Zophobas</taxon>
    </lineage>
</organism>
<evidence type="ECO:0000256" key="2">
    <source>
        <dbReference type="ARBA" id="ARBA00022475"/>
    </source>
</evidence>
<accession>A0AA38IYN4</accession>
<sequence length="134" mass="15247">MALVVTSVPLCLLDKHGVSWVRSGCPYNVLKIFVTTLPIESQIKMAFQHFPSSQRRHSDLDYFMVISDCHESLSTGFILHCKRIYSLSLQMCHEKVAISVCGLFTIDYKLLFSMIASVATHLVLLLQIHQTYLK</sequence>
<proteinExistence type="predicted"/>
<comment type="caution">
    <text evidence="6">The sequence shown here is derived from an EMBL/GenBank/DDBJ whole genome shotgun (WGS) entry which is preliminary data.</text>
</comment>
<dbReference type="Proteomes" id="UP001168821">
    <property type="component" value="Unassembled WGS sequence"/>
</dbReference>
<protein>
    <submittedName>
        <fullName evidence="6">Uncharacterized protein</fullName>
    </submittedName>
</protein>
<dbReference type="EMBL" id="JALNTZ010000001">
    <property type="protein sequence ID" value="KAJ3665638.1"/>
    <property type="molecule type" value="Genomic_DNA"/>
</dbReference>
<dbReference type="AlphaFoldDB" id="A0AA38IYN4"/>
<keyword evidence="7" id="KW-1185">Reference proteome</keyword>
<dbReference type="GO" id="GO:0050909">
    <property type="term" value="P:sensory perception of taste"/>
    <property type="evidence" value="ECO:0007669"/>
    <property type="project" value="InterPro"/>
</dbReference>
<dbReference type="InterPro" id="IPR013604">
    <property type="entry name" value="7TM_chemorcpt"/>
</dbReference>
<name>A0AA38IYN4_9CUCU</name>
<keyword evidence="4" id="KW-1133">Transmembrane helix</keyword>